<dbReference type="KEGG" id="daur:Daura_11050"/>
<accession>A0A9Q9IP25</accession>
<dbReference type="EMBL" id="CP073767">
    <property type="protein sequence ID" value="UWZ56655.1"/>
    <property type="molecule type" value="Genomic_DNA"/>
</dbReference>
<gene>
    <name evidence="2" type="ORF">Daura_11050</name>
</gene>
<evidence type="ECO:0000313" key="3">
    <source>
        <dbReference type="Proteomes" id="UP001058003"/>
    </source>
</evidence>
<dbReference type="Pfam" id="PF14016">
    <property type="entry name" value="DUF4232"/>
    <property type="match status" value="1"/>
</dbReference>
<evidence type="ECO:0000259" key="1">
    <source>
        <dbReference type="Pfam" id="PF14016"/>
    </source>
</evidence>
<keyword evidence="3" id="KW-1185">Reference proteome</keyword>
<name>A0A9Q9IP25_9ACTN</name>
<dbReference type="Proteomes" id="UP001058003">
    <property type="component" value="Chromosome"/>
</dbReference>
<dbReference type="InterPro" id="IPR025326">
    <property type="entry name" value="DUF4232"/>
</dbReference>
<organism evidence="2 3">
    <name type="scientific">Dactylosporangium aurantiacum</name>
    <dbReference type="NCBI Taxonomy" id="35754"/>
    <lineage>
        <taxon>Bacteria</taxon>
        <taxon>Bacillati</taxon>
        <taxon>Actinomycetota</taxon>
        <taxon>Actinomycetes</taxon>
        <taxon>Micromonosporales</taxon>
        <taxon>Micromonosporaceae</taxon>
        <taxon>Dactylosporangium</taxon>
    </lineage>
</organism>
<reference evidence="2" key="1">
    <citation type="submission" date="2021-04" db="EMBL/GenBank/DDBJ databases">
        <title>Dactylosporangium aurantiacum NRRL B-8018 full assembly.</title>
        <authorList>
            <person name="Hartkoorn R.C."/>
            <person name="Beaudoing E."/>
            <person name="Hot D."/>
        </authorList>
    </citation>
    <scope>NUCLEOTIDE SEQUENCE</scope>
    <source>
        <strain evidence="2">NRRL B-8018</strain>
    </source>
</reference>
<sequence>MTPSTVAPPLPCPARDLTVATYGGDGHSGGGVTGVGLTNTGDTVCRLSGALDVVWVDAAGRRLPTTATITDGGRSTLSLRPGATGYFGVVVGSVPAADEGGAPCDPPAAGLRITPRGSGGSVLLKGSWRACGHGRVEIGPLRATRDPNWHD</sequence>
<proteinExistence type="predicted"/>
<evidence type="ECO:0000313" key="2">
    <source>
        <dbReference type="EMBL" id="UWZ56655.1"/>
    </source>
</evidence>
<dbReference type="AlphaFoldDB" id="A0A9Q9IP25"/>
<protein>
    <submittedName>
        <fullName evidence="2">DUF4232 domain-containing protein</fullName>
    </submittedName>
</protein>
<feature type="domain" description="DUF4232" evidence="1">
    <location>
        <begin position="12"/>
        <end position="141"/>
    </location>
</feature>